<evidence type="ECO:0000256" key="1">
    <source>
        <dbReference type="ARBA" id="ARBA00004861"/>
    </source>
</evidence>
<evidence type="ECO:0000313" key="10">
    <source>
        <dbReference type="Proteomes" id="UP001501295"/>
    </source>
</evidence>
<dbReference type="EMBL" id="BAABLM010000001">
    <property type="protein sequence ID" value="GAA4668819.1"/>
    <property type="molecule type" value="Genomic_DNA"/>
</dbReference>
<dbReference type="PANTHER" id="PTHR43375:SF1">
    <property type="entry name" value="OROTIDINE 5'-PHOSPHATE DECARBOXYLASE"/>
    <property type="match status" value="1"/>
</dbReference>
<dbReference type="InterPro" id="IPR018089">
    <property type="entry name" value="OMPdecase_AS"/>
</dbReference>
<evidence type="ECO:0000256" key="6">
    <source>
        <dbReference type="ARBA" id="ARBA00049157"/>
    </source>
</evidence>
<sequence length="307" mass="31513">MSGEVAPSGARPSFGSRLARAFDEFGQLCVGIDPHPYLLGDWGLPVSAEGARSFGLAVVEAVAGLVPIVKPQVAFFERYGSKGFAALEDVIQAARDARLLVIADAKRGDIGTTMDSYAQAWFDESSPLRADAVTVAAYQGLGANAGFLRTARETGGGVFVLAATSNPEARDTQLARIDSGPRAGKTVAAGIVDDVLHDNDAAADQDVSSGHPGAATRARSLDSIGLVLGATVDLDDYGIRTRDLTSTPILAPGFGAQGALYSDVARLYGEAAGSVLVSASRSMVAAGRSGVAAAARQATEEVRTCLA</sequence>
<accession>A0ABP8VPV4</accession>
<dbReference type="Proteomes" id="UP001501295">
    <property type="component" value="Unassembled WGS sequence"/>
</dbReference>
<feature type="domain" description="Orotidine 5'-phosphate decarboxylase" evidence="8">
    <location>
        <begin position="27"/>
        <end position="296"/>
    </location>
</feature>
<keyword evidence="5" id="KW-0456">Lyase</keyword>
<dbReference type="InterPro" id="IPR013785">
    <property type="entry name" value="Aldolase_TIM"/>
</dbReference>
<keyword evidence="3" id="KW-0210">Decarboxylase</keyword>
<dbReference type="SUPFAM" id="SSF51366">
    <property type="entry name" value="Ribulose-phoshate binding barrel"/>
    <property type="match status" value="1"/>
</dbReference>
<evidence type="ECO:0000256" key="2">
    <source>
        <dbReference type="ARBA" id="ARBA00008847"/>
    </source>
</evidence>
<keyword evidence="4" id="KW-0665">Pyrimidine biosynthesis</keyword>
<evidence type="ECO:0000313" key="9">
    <source>
        <dbReference type="EMBL" id="GAA4668819.1"/>
    </source>
</evidence>
<proteinExistence type="inferred from homology"/>
<dbReference type="Pfam" id="PF00215">
    <property type="entry name" value="OMPdecase"/>
    <property type="match status" value="1"/>
</dbReference>
<dbReference type="Gene3D" id="3.20.20.70">
    <property type="entry name" value="Aldolase class I"/>
    <property type="match status" value="1"/>
</dbReference>
<reference evidence="10" key="1">
    <citation type="journal article" date="2019" name="Int. J. Syst. Evol. Microbiol.">
        <title>The Global Catalogue of Microorganisms (GCM) 10K type strain sequencing project: providing services to taxonomists for standard genome sequencing and annotation.</title>
        <authorList>
            <consortium name="The Broad Institute Genomics Platform"/>
            <consortium name="The Broad Institute Genome Sequencing Center for Infectious Disease"/>
            <person name="Wu L."/>
            <person name="Ma J."/>
        </authorList>
    </citation>
    <scope>NUCLEOTIDE SEQUENCE [LARGE SCALE GENOMIC DNA]</scope>
    <source>
        <strain evidence="10">JCM 18956</strain>
    </source>
</reference>
<dbReference type="CDD" id="cd04725">
    <property type="entry name" value="OMP_decarboxylase_like"/>
    <property type="match status" value="1"/>
</dbReference>
<dbReference type="InterPro" id="IPR011060">
    <property type="entry name" value="RibuloseP-bd_barrel"/>
</dbReference>
<dbReference type="RefSeq" id="WP_345373946.1">
    <property type="nucleotide sequence ID" value="NZ_BAABLM010000001.1"/>
</dbReference>
<evidence type="ECO:0000256" key="5">
    <source>
        <dbReference type="ARBA" id="ARBA00023239"/>
    </source>
</evidence>
<evidence type="ECO:0000256" key="7">
    <source>
        <dbReference type="NCBIfam" id="TIGR02127"/>
    </source>
</evidence>
<comment type="pathway">
    <text evidence="1">Pyrimidine metabolism; UMP biosynthesis via de novo pathway; UMP from orotate: step 2/2.</text>
</comment>
<gene>
    <name evidence="9" type="primary">pyrF</name>
    <name evidence="9" type="ORF">GCM10025780_09710</name>
</gene>
<dbReference type="SMART" id="SM00934">
    <property type="entry name" value="OMPdecase"/>
    <property type="match status" value="1"/>
</dbReference>
<evidence type="ECO:0000256" key="3">
    <source>
        <dbReference type="ARBA" id="ARBA00022793"/>
    </source>
</evidence>
<dbReference type="PROSITE" id="PS00156">
    <property type="entry name" value="OMPDECASE"/>
    <property type="match status" value="1"/>
</dbReference>
<organism evidence="9 10">
    <name type="scientific">Frondihabitans cladoniiphilus</name>
    <dbReference type="NCBI Taxonomy" id="715785"/>
    <lineage>
        <taxon>Bacteria</taxon>
        <taxon>Bacillati</taxon>
        <taxon>Actinomycetota</taxon>
        <taxon>Actinomycetes</taxon>
        <taxon>Micrococcales</taxon>
        <taxon>Microbacteriaceae</taxon>
        <taxon>Frondihabitans</taxon>
    </lineage>
</organism>
<dbReference type="PANTHER" id="PTHR43375">
    <property type="entry name" value="OROTIDINE 5'-PHOSPHATE DECARBOXYLASE"/>
    <property type="match status" value="1"/>
</dbReference>
<protein>
    <recommendedName>
        <fullName evidence="7">Orotidine-5'-phosphate decarboxylase</fullName>
        <ecNumber evidence="7">4.1.1.23</ecNumber>
    </recommendedName>
</protein>
<dbReference type="NCBIfam" id="TIGR02127">
    <property type="entry name" value="pyrF_sub2"/>
    <property type="match status" value="1"/>
</dbReference>
<comment type="similarity">
    <text evidence="2">Belongs to the OMP decarboxylase family. Type 2 subfamily.</text>
</comment>
<comment type="caution">
    <text evidence="9">The sequence shown here is derived from an EMBL/GenBank/DDBJ whole genome shotgun (WGS) entry which is preliminary data.</text>
</comment>
<comment type="catalytic activity">
    <reaction evidence="6">
        <text>orotidine 5'-phosphate + H(+) = UMP + CO2</text>
        <dbReference type="Rhea" id="RHEA:11596"/>
        <dbReference type="ChEBI" id="CHEBI:15378"/>
        <dbReference type="ChEBI" id="CHEBI:16526"/>
        <dbReference type="ChEBI" id="CHEBI:57538"/>
        <dbReference type="ChEBI" id="CHEBI:57865"/>
        <dbReference type="EC" id="4.1.1.23"/>
    </reaction>
</comment>
<dbReference type="EC" id="4.1.1.23" evidence="7"/>
<name>A0ABP8VPV4_9MICO</name>
<dbReference type="InterPro" id="IPR001754">
    <property type="entry name" value="OMPdeCOase_dom"/>
</dbReference>
<dbReference type="InterPro" id="IPR011995">
    <property type="entry name" value="OMPdecase_type-2"/>
</dbReference>
<keyword evidence="10" id="KW-1185">Reference proteome</keyword>
<evidence type="ECO:0000259" key="8">
    <source>
        <dbReference type="SMART" id="SM00934"/>
    </source>
</evidence>
<evidence type="ECO:0000256" key="4">
    <source>
        <dbReference type="ARBA" id="ARBA00022975"/>
    </source>
</evidence>